<feature type="region of interest" description="Disordered" evidence="2">
    <location>
        <begin position="368"/>
        <end position="437"/>
    </location>
</feature>
<dbReference type="OrthoDB" id="3271284at2759"/>
<feature type="coiled-coil region" evidence="1">
    <location>
        <begin position="280"/>
        <end position="321"/>
    </location>
</feature>
<proteinExistence type="predicted"/>
<keyword evidence="4" id="KW-1185">Reference proteome</keyword>
<keyword evidence="1" id="KW-0175">Coiled coil</keyword>
<feature type="compositionally biased region" description="Low complexity" evidence="2">
    <location>
        <begin position="54"/>
        <end position="75"/>
    </location>
</feature>
<protein>
    <submittedName>
        <fullName evidence="3">Uncharacterized protein</fullName>
    </submittedName>
</protein>
<feature type="region of interest" description="Disordered" evidence="2">
    <location>
        <begin position="504"/>
        <end position="583"/>
    </location>
</feature>
<evidence type="ECO:0000313" key="3">
    <source>
        <dbReference type="EMBL" id="OCH87524.1"/>
    </source>
</evidence>
<feature type="region of interest" description="Disordered" evidence="2">
    <location>
        <begin position="602"/>
        <end position="627"/>
    </location>
</feature>
<feature type="compositionally biased region" description="Polar residues" evidence="2">
    <location>
        <begin position="539"/>
        <end position="557"/>
    </location>
</feature>
<reference evidence="3 4" key="1">
    <citation type="submission" date="2016-07" db="EMBL/GenBank/DDBJ databases">
        <title>Draft genome of the white-rot fungus Obba rivulosa 3A-2.</title>
        <authorList>
            <consortium name="DOE Joint Genome Institute"/>
            <person name="Miettinen O."/>
            <person name="Riley R."/>
            <person name="Acob R."/>
            <person name="Barry K."/>
            <person name="Cullen D."/>
            <person name="De Vries R."/>
            <person name="Hainaut M."/>
            <person name="Hatakka A."/>
            <person name="Henrissat B."/>
            <person name="Hilden K."/>
            <person name="Kuo R."/>
            <person name="Labutti K."/>
            <person name="Lipzen A."/>
            <person name="Makela M.R."/>
            <person name="Sandor L."/>
            <person name="Spatafora J.W."/>
            <person name="Grigoriev I.V."/>
            <person name="Hibbett D.S."/>
        </authorList>
    </citation>
    <scope>NUCLEOTIDE SEQUENCE [LARGE SCALE GENOMIC DNA]</scope>
    <source>
        <strain evidence="3 4">3A-2</strain>
    </source>
</reference>
<dbReference type="Proteomes" id="UP000250043">
    <property type="component" value="Unassembled WGS sequence"/>
</dbReference>
<organism evidence="3 4">
    <name type="scientific">Obba rivulosa</name>
    <dbReference type="NCBI Taxonomy" id="1052685"/>
    <lineage>
        <taxon>Eukaryota</taxon>
        <taxon>Fungi</taxon>
        <taxon>Dikarya</taxon>
        <taxon>Basidiomycota</taxon>
        <taxon>Agaricomycotina</taxon>
        <taxon>Agaricomycetes</taxon>
        <taxon>Polyporales</taxon>
        <taxon>Gelatoporiaceae</taxon>
        <taxon>Obba</taxon>
    </lineage>
</organism>
<evidence type="ECO:0000256" key="2">
    <source>
        <dbReference type="SAM" id="MobiDB-lite"/>
    </source>
</evidence>
<evidence type="ECO:0000313" key="4">
    <source>
        <dbReference type="Proteomes" id="UP000250043"/>
    </source>
</evidence>
<dbReference type="EMBL" id="KV722482">
    <property type="protein sequence ID" value="OCH87524.1"/>
    <property type="molecule type" value="Genomic_DNA"/>
</dbReference>
<feature type="compositionally biased region" description="Basic residues" evidence="2">
    <location>
        <begin position="422"/>
        <end position="433"/>
    </location>
</feature>
<name>A0A8E2AT52_9APHY</name>
<sequence length="627" mass="68296">MEYGHARSPTAGSLRSRPPLPNGPRTPSKPLKKNSSVIPLDLSSRLEDTTSAYSDPPSSLSRTSSPFASSFSFTSDRPNSSEVSAEKLGTSEKGVQTSAGDLLVPESARASSPAVKIIPKTPSLTPPPALNFESTQVAWKGLTLEAAKWTFTSEELQQIVSGAIRKSASESFIRLVPLKTADEELIAELDRLDSLKGTTQSQYRFNMHKRTMLLQSLNALSCSAGAEGDAEALINLTKQLADLTMSCDRLMETLVNVADQRAQIQRIQDIHIASALAMGLRKLNDSYRRRTTELQEAKSKIKELRAELEEAWEVAQDMAQEMDDLDNFHSGFSDDEDEDTLDYPAPSVHSAQIIEITGTAVASKAMLVESPKPDSPPRSDRISRVLSAKKRSSRASKASLRIPKSPSSGAADRVDRASIMSRRSRSKSLRRRSTVAEEIPEVPAIQIDPASQKEDSFLEMGETRPVSPMTSASATTPDIPPLPTPSAFENKAMRQFLGNESPTLSTAVRAPLPPSPGFDHTSIPRHYTAPADRPKRRPSSTARRVQSVPSLSHTPRITDSLIDVRPRPSTGGGKRDSRPLLDAPIWRRYTVPVMAVMEDRLPAAGDVRPDSRSSIEAHGSHQSISGD</sequence>
<accession>A0A8E2AT52</accession>
<feature type="compositionally biased region" description="Basic and acidic residues" evidence="2">
    <location>
        <begin position="371"/>
        <end position="383"/>
    </location>
</feature>
<evidence type="ECO:0000256" key="1">
    <source>
        <dbReference type="SAM" id="Coils"/>
    </source>
</evidence>
<dbReference type="AlphaFoldDB" id="A0A8E2AT52"/>
<feature type="compositionally biased region" description="Basic and acidic residues" evidence="2">
    <location>
        <begin position="602"/>
        <end position="619"/>
    </location>
</feature>
<gene>
    <name evidence="3" type="ORF">OBBRIDRAFT_152444</name>
</gene>
<feature type="region of interest" description="Disordered" evidence="2">
    <location>
        <begin position="1"/>
        <end position="107"/>
    </location>
</feature>